<evidence type="ECO:0000256" key="5">
    <source>
        <dbReference type="ARBA" id="ARBA00023136"/>
    </source>
</evidence>
<evidence type="ECO:0000313" key="9">
    <source>
        <dbReference type="EMBL" id="EEA86108.1"/>
    </source>
</evidence>
<evidence type="ECO:0000256" key="1">
    <source>
        <dbReference type="ARBA" id="ARBA00004651"/>
    </source>
</evidence>
<feature type="transmembrane region" description="Helical" evidence="7">
    <location>
        <begin position="326"/>
        <end position="356"/>
    </location>
</feature>
<dbReference type="AlphaFoldDB" id="B6FWK1"/>
<dbReference type="Pfam" id="PF02687">
    <property type="entry name" value="FtsX"/>
    <property type="match status" value="2"/>
</dbReference>
<feature type="transmembrane region" description="Helical" evidence="7">
    <location>
        <begin position="450"/>
        <end position="467"/>
    </location>
</feature>
<feature type="domain" description="ABC3 transporter permease C-terminal" evidence="8">
    <location>
        <begin position="284"/>
        <end position="401"/>
    </location>
</feature>
<comment type="subcellular location">
    <subcellularLocation>
        <location evidence="1">Cell membrane</location>
        <topology evidence="1">Multi-pass membrane protein</topology>
    </subcellularLocation>
</comment>
<dbReference type="STRING" id="500633.CLOHIR_00250"/>
<dbReference type="InterPro" id="IPR050250">
    <property type="entry name" value="Macrolide_Exporter_MacB"/>
</dbReference>
<dbReference type="Proteomes" id="UP000003178">
    <property type="component" value="Unassembled WGS sequence"/>
</dbReference>
<keyword evidence="10" id="KW-1185">Reference proteome</keyword>
<keyword evidence="4 7" id="KW-1133">Transmembrane helix</keyword>
<comment type="similarity">
    <text evidence="6">Belongs to the ABC-4 integral membrane protein family.</text>
</comment>
<gene>
    <name evidence="9" type="ORF">CLOHIR_00250</name>
</gene>
<accession>B6FWK1</accession>
<keyword evidence="3 7" id="KW-0812">Transmembrane</keyword>
<dbReference type="eggNOG" id="COG0577">
    <property type="taxonomic scope" value="Bacteria"/>
</dbReference>
<reference evidence="9 10" key="2">
    <citation type="submission" date="2008-10" db="EMBL/GenBank/DDBJ databases">
        <title>Draft genome sequence of Clostridium hiranonis (DSM 13275).</title>
        <authorList>
            <person name="Sudarsanam P."/>
            <person name="Ley R."/>
            <person name="Guruge J."/>
            <person name="Turnbaugh P.J."/>
            <person name="Mahowald M."/>
            <person name="Liep D."/>
            <person name="Gordon J."/>
        </authorList>
    </citation>
    <scope>NUCLEOTIDE SEQUENCE [LARGE SCALE GENOMIC DNA]</scope>
    <source>
        <strain evidence="9 10">DSM 13275</strain>
    </source>
</reference>
<keyword evidence="2" id="KW-1003">Cell membrane</keyword>
<sequence length="866" mass="99303">MKKIYRKLSLQYIKKNKSRSLMMLIMIIATVAFMISIDMIDISRAYDKAEVYKKTYGDYHCEYVDISKEKMQQVSKDKRVGYNDNVQNLGYLINKDNGTRVELKSFNGENDNSMKYFDRKGQILKGKIPKNNNEIIIDEISAKNLGIEGNPIGKKISFELRKSYNLPNGEEKLYSENKTFKVVGVVKRVYSGLNSNITGSEQERGLSYTYGDFNGQNIIPYEALTYDIIVRFNGDEERVGNFVEKVAMEYELGRISLNPNGNYLAALSKIKEKRELAETSSNNLVLILTIVLLVFNMLNIVWGEYLKEISMLRLIGARKRDIRFMVIYQSLLLAVIGTAIGVIVGIGITGIGVNILKDSTLEIAKVKPKIHIDSTVITKTTIISIISIALATIVPVIKIGRVGCMESISNSSKQKNKAKQSKIGKFVQDKFGIYRYMGVRNLWLKKTRTVISIFVITLCGYLIMYTFSSIHDKANDNIRKIYHKYDIESSMGIGNDSETYKIPENKIEKIKNMDAVKFANARFNGDATFIEDKNKINDYYIEYFGIDGSEKVEYQNHLRFFGNSDIKNVVEPYMLDNKTAKDIEQKTNGYVNVAVFNSFYDPIKTDYYHKIYKDLEVGDIITLGVKYHNGDKIEKRNVKVRVGAILKDDWQSYGDFLQPSGLEIITSDDNMKELLGFKAYNNLIVDYKDINNIEENRKVEKYIKENIPASFKIKQEFYNMQNEYKEESYREGFINTTLVLMIATISIFCTVKSNLMERRKEIFTMRALGMSDKDMNSMNMYEAVIYAVLSIIGGIALATYKLLNEVKWYNDVYKSEGIEHFMDFTFPYPQAIIFAVVTLATCIIAVKLANRDFKNKEISDGMRDLD</sequence>
<name>B6FWK1_PEPHT</name>
<evidence type="ECO:0000256" key="6">
    <source>
        <dbReference type="ARBA" id="ARBA00038076"/>
    </source>
</evidence>
<dbReference type="EMBL" id="ABWP01000010">
    <property type="protein sequence ID" value="EEA86108.1"/>
    <property type="molecule type" value="Genomic_DNA"/>
</dbReference>
<evidence type="ECO:0000256" key="3">
    <source>
        <dbReference type="ARBA" id="ARBA00022692"/>
    </source>
</evidence>
<feature type="transmembrane region" description="Helical" evidence="7">
    <location>
        <begin position="284"/>
        <end position="305"/>
    </location>
</feature>
<dbReference type="GO" id="GO:0022857">
    <property type="term" value="F:transmembrane transporter activity"/>
    <property type="evidence" value="ECO:0007669"/>
    <property type="project" value="TreeGrafter"/>
</dbReference>
<evidence type="ECO:0000256" key="2">
    <source>
        <dbReference type="ARBA" id="ARBA00022475"/>
    </source>
</evidence>
<feature type="transmembrane region" description="Helical" evidence="7">
    <location>
        <begin position="732"/>
        <end position="751"/>
    </location>
</feature>
<reference evidence="9 10" key="1">
    <citation type="submission" date="2008-09" db="EMBL/GenBank/DDBJ databases">
        <authorList>
            <person name="Fulton L."/>
            <person name="Clifton S."/>
            <person name="Fulton B."/>
            <person name="Xu J."/>
            <person name="Minx P."/>
            <person name="Pepin K.H."/>
            <person name="Johnson M."/>
            <person name="Thiruvilangam P."/>
            <person name="Bhonagiri V."/>
            <person name="Nash W.E."/>
            <person name="Mardis E.R."/>
            <person name="Wilson R.K."/>
        </authorList>
    </citation>
    <scope>NUCLEOTIDE SEQUENCE [LARGE SCALE GENOMIC DNA]</scope>
    <source>
        <strain evidence="9 10">DSM 13275</strain>
    </source>
</reference>
<dbReference type="PANTHER" id="PTHR30572">
    <property type="entry name" value="MEMBRANE COMPONENT OF TRANSPORTER-RELATED"/>
    <property type="match status" value="1"/>
</dbReference>
<dbReference type="OrthoDB" id="1694171at2"/>
<feature type="transmembrane region" description="Helical" evidence="7">
    <location>
        <begin position="783"/>
        <end position="803"/>
    </location>
</feature>
<dbReference type="RefSeq" id="WP_006439171.1">
    <property type="nucleotide sequence ID" value="NZ_DS995355.1"/>
</dbReference>
<feature type="domain" description="ABC3 transporter permease C-terminal" evidence="8">
    <location>
        <begin position="737"/>
        <end position="814"/>
    </location>
</feature>
<dbReference type="GO" id="GO:0005886">
    <property type="term" value="C:plasma membrane"/>
    <property type="evidence" value="ECO:0007669"/>
    <property type="project" value="UniProtKB-SubCell"/>
</dbReference>
<feature type="transmembrane region" description="Helical" evidence="7">
    <location>
        <begin position="21"/>
        <end position="40"/>
    </location>
</feature>
<evidence type="ECO:0000259" key="8">
    <source>
        <dbReference type="Pfam" id="PF02687"/>
    </source>
</evidence>
<protein>
    <submittedName>
        <fullName evidence="9">Efflux ABC transporter, permease protein</fullName>
    </submittedName>
</protein>
<evidence type="ECO:0000256" key="4">
    <source>
        <dbReference type="ARBA" id="ARBA00022989"/>
    </source>
</evidence>
<feature type="transmembrane region" description="Helical" evidence="7">
    <location>
        <begin position="831"/>
        <end position="849"/>
    </location>
</feature>
<evidence type="ECO:0000313" key="10">
    <source>
        <dbReference type="Proteomes" id="UP000003178"/>
    </source>
</evidence>
<dbReference type="InterPro" id="IPR003838">
    <property type="entry name" value="ABC3_permease_C"/>
</dbReference>
<feature type="transmembrane region" description="Helical" evidence="7">
    <location>
        <begin position="376"/>
        <end position="397"/>
    </location>
</feature>
<proteinExistence type="inferred from homology"/>
<keyword evidence="5 7" id="KW-0472">Membrane</keyword>
<evidence type="ECO:0000256" key="7">
    <source>
        <dbReference type="SAM" id="Phobius"/>
    </source>
</evidence>
<dbReference type="PANTHER" id="PTHR30572:SF4">
    <property type="entry name" value="ABC TRANSPORTER PERMEASE YTRF"/>
    <property type="match status" value="1"/>
</dbReference>
<dbReference type="HOGENOM" id="CLU_010964_2_1_9"/>
<organism evidence="9 10">
    <name type="scientific">Peptacetobacter hiranonis (strain DSM 13275 / JCM 10541 / KCTC 15199 / TO-931)</name>
    <name type="common">Clostridium hiranonis</name>
    <dbReference type="NCBI Taxonomy" id="500633"/>
    <lineage>
        <taxon>Bacteria</taxon>
        <taxon>Bacillati</taxon>
        <taxon>Bacillota</taxon>
        <taxon>Clostridia</taxon>
        <taxon>Peptostreptococcales</taxon>
        <taxon>Peptostreptococcaceae</taxon>
        <taxon>Peptacetobacter</taxon>
    </lineage>
</organism>
<comment type="caution">
    <text evidence="9">The sequence shown here is derived from an EMBL/GenBank/DDBJ whole genome shotgun (WGS) entry which is preliminary data.</text>
</comment>